<comment type="caution">
    <text evidence="1">The sequence shown here is derived from an EMBL/GenBank/DDBJ whole genome shotgun (WGS) entry which is preliminary data.</text>
</comment>
<organism evidence="1 2">
    <name type="scientific">Notoacmeibacter ruber</name>
    <dbReference type="NCBI Taxonomy" id="2670375"/>
    <lineage>
        <taxon>Bacteria</taxon>
        <taxon>Pseudomonadati</taxon>
        <taxon>Pseudomonadota</taxon>
        <taxon>Alphaproteobacteria</taxon>
        <taxon>Hyphomicrobiales</taxon>
        <taxon>Notoacmeibacteraceae</taxon>
        <taxon>Notoacmeibacter</taxon>
    </lineage>
</organism>
<name>A0A3L7J496_9HYPH</name>
<reference evidence="1 2" key="1">
    <citation type="submission" date="2018-10" db="EMBL/GenBank/DDBJ databases">
        <title>Notoacmeibacter sp. M2BS9Y-3-1, whole genome shotgun sequence.</title>
        <authorList>
            <person name="Tuo L."/>
        </authorList>
    </citation>
    <scope>NUCLEOTIDE SEQUENCE [LARGE SCALE GENOMIC DNA]</scope>
    <source>
        <strain evidence="1 2">M2BS9Y-3-1</strain>
    </source>
</reference>
<dbReference type="EMBL" id="RCWN01000002">
    <property type="protein sequence ID" value="RLQ85279.1"/>
    <property type="molecule type" value="Genomic_DNA"/>
</dbReference>
<evidence type="ECO:0000313" key="1">
    <source>
        <dbReference type="EMBL" id="RLQ85279.1"/>
    </source>
</evidence>
<accession>A0A3L7J496</accession>
<evidence type="ECO:0000313" key="2">
    <source>
        <dbReference type="Proteomes" id="UP000281094"/>
    </source>
</evidence>
<gene>
    <name evidence="1" type="ORF">D8780_15095</name>
</gene>
<dbReference type="Proteomes" id="UP000281094">
    <property type="component" value="Unassembled WGS sequence"/>
</dbReference>
<dbReference type="RefSeq" id="WP_121646696.1">
    <property type="nucleotide sequence ID" value="NZ_RCWN01000002.1"/>
</dbReference>
<sequence length="312" mass="35025">MEFRSPTAAFQQNAKAMTYLTKSLNNPDAGRVVVEQLIRELGNAVDHYPDWHPILTAPPRNGAGHIGCLSQLETYEELDHTTEFVRGFVTCPYSDGGADRLVAAVNQVPGLYAHRLDQPLYAESAQPVVVVANAVELEADGTIRSRDALAWFAQQMAAEASSAQVAETWWNIRSNLLGGPHGSRSSLFVNQHTGSHMRKILEAMNASGMFGPVKESSLDMLSQKKRDAISENLIRAAVSEWENERRQSFKFEMRGETCQASMRDTWGDNHELSVRVRIREFDLDITGFYYPEDRKITHSDPRGKRELAEKFL</sequence>
<protein>
    <submittedName>
        <fullName evidence="1">Uncharacterized protein</fullName>
    </submittedName>
</protein>
<proteinExistence type="predicted"/>
<keyword evidence="2" id="KW-1185">Reference proteome</keyword>
<dbReference type="AlphaFoldDB" id="A0A3L7J496"/>